<evidence type="ECO:0000313" key="3">
    <source>
        <dbReference type="Proteomes" id="UP000199577"/>
    </source>
</evidence>
<organism evidence="2 3">
    <name type="scientific">Parapedobacter composti</name>
    <dbReference type="NCBI Taxonomy" id="623281"/>
    <lineage>
        <taxon>Bacteria</taxon>
        <taxon>Pseudomonadati</taxon>
        <taxon>Bacteroidota</taxon>
        <taxon>Sphingobacteriia</taxon>
        <taxon>Sphingobacteriales</taxon>
        <taxon>Sphingobacteriaceae</taxon>
        <taxon>Parapedobacter</taxon>
    </lineage>
</organism>
<keyword evidence="1" id="KW-0732">Signal</keyword>
<dbReference type="PANTHER" id="PTHR37833:SF1">
    <property type="entry name" value="SIGNAL PEPTIDE PROTEIN"/>
    <property type="match status" value="1"/>
</dbReference>
<evidence type="ECO:0000256" key="1">
    <source>
        <dbReference type="SAM" id="SignalP"/>
    </source>
</evidence>
<dbReference type="OrthoDB" id="826619at2"/>
<feature type="chain" id="PRO_5011571890" description="DUF1573 domain-containing protein" evidence="1">
    <location>
        <begin position="22"/>
        <end position="127"/>
    </location>
</feature>
<gene>
    <name evidence="2" type="ORF">SAMN05421747_104205</name>
</gene>
<evidence type="ECO:0008006" key="4">
    <source>
        <dbReference type="Google" id="ProtNLM"/>
    </source>
</evidence>
<sequence>MKKIATICAVLVAFTCATALAQQNSKAEFKFEQETHDFGKIPQNKPVSYEFVFTNVGTEPIIISEVKPSCGCSVAEFTKTPVKPGDKGTIKVTYDAKVKQPFTKNFTVRSNTKTPVKTLYIKGEVTD</sequence>
<dbReference type="InterPro" id="IPR013783">
    <property type="entry name" value="Ig-like_fold"/>
</dbReference>
<protein>
    <recommendedName>
        <fullName evidence="4">DUF1573 domain-containing protein</fullName>
    </recommendedName>
</protein>
<reference evidence="2 3" key="1">
    <citation type="submission" date="2016-10" db="EMBL/GenBank/DDBJ databases">
        <authorList>
            <person name="de Groot N.N."/>
        </authorList>
    </citation>
    <scope>NUCLEOTIDE SEQUENCE [LARGE SCALE GENOMIC DNA]</scope>
    <source>
        <strain evidence="2 3">DSM 22900</strain>
    </source>
</reference>
<dbReference type="AlphaFoldDB" id="A0A1I1GI94"/>
<dbReference type="Proteomes" id="UP000199577">
    <property type="component" value="Unassembled WGS sequence"/>
</dbReference>
<dbReference type="STRING" id="623281.SAMN05421747_104205"/>
<dbReference type="InterPro" id="IPR011467">
    <property type="entry name" value="DUF1573"/>
</dbReference>
<accession>A0A1I1GI94</accession>
<dbReference type="Gene3D" id="2.60.40.10">
    <property type="entry name" value="Immunoglobulins"/>
    <property type="match status" value="1"/>
</dbReference>
<keyword evidence="3" id="KW-1185">Reference proteome</keyword>
<proteinExistence type="predicted"/>
<dbReference type="Pfam" id="PF07610">
    <property type="entry name" value="DUF1573"/>
    <property type="match status" value="1"/>
</dbReference>
<name>A0A1I1GI94_9SPHI</name>
<dbReference type="EMBL" id="FOLL01000004">
    <property type="protein sequence ID" value="SFC10992.1"/>
    <property type="molecule type" value="Genomic_DNA"/>
</dbReference>
<feature type="signal peptide" evidence="1">
    <location>
        <begin position="1"/>
        <end position="21"/>
    </location>
</feature>
<dbReference type="PANTHER" id="PTHR37833">
    <property type="entry name" value="LIPOPROTEIN-RELATED"/>
    <property type="match status" value="1"/>
</dbReference>
<dbReference type="RefSeq" id="WP_090972723.1">
    <property type="nucleotide sequence ID" value="NZ_FOLL01000004.1"/>
</dbReference>
<evidence type="ECO:0000313" key="2">
    <source>
        <dbReference type="EMBL" id="SFC10992.1"/>
    </source>
</evidence>